<evidence type="ECO:0000313" key="4">
    <source>
        <dbReference type="EMBL" id="OIW32499.1"/>
    </source>
</evidence>
<protein>
    <recommendedName>
        <fullName evidence="3">Asteroid domain-containing protein</fullName>
    </recommendedName>
</protein>
<dbReference type="EMBL" id="KV875095">
    <property type="protein sequence ID" value="OIW32499.1"/>
    <property type="molecule type" value="Genomic_DNA"/>
</dbReference>
<dbReference type="InParanoid" id="A0A1J7IZA8"/>
<dbReference type="InterPro" id="IPR029060">
    <property type="entry name" value="PIN-like_dom_sf"/>
</dbReference>
<gene>
    <name evidence="4" type="ORF">CONLIGDRAFT_678894</name>
</gene>
<dbReference type="Proteomes" id="UP000182658">
    <property type="component" value="Unassembled WGS sequence"/>
</dbReference>
<evidence type="ECO:0000256" key="2">
    <source>
        <dbReference type="SAM" id="MobiDB-lite"/>
    </source>
</evidence>
<name>A0A1J7IZA8_9PEZI</name>
<dbReference type="InterPro" id="IPR039436">
    <property type="entry name" value="Asteroid_dom"/>
</dbReference>
<accession>A0A1J7IZA8</accession>
<dbReference type="PANTHER" id="PTHR15665">
    <property type="entry name" value="ASTEROID PROTEIN"/>
    <property type="match status" value="1"/>
</dbReference>
<proteinExistence type="inferred from homology"/>
<keyword evidence="5" id="KW-1185">Reference proteome</keyword>
<feature type="region of interest" description="Disordered" evidence="2">
    <location>
        <begin position="560"/>
        <end position="597"/>
    </location>
</feature>
<organism evidence="4 5">
    <name type="scientific">Coniochaeta ligniaria NRRL 30616</name>
    <dbReference type="NCBI Taxonomy" id="1408157"/>
    <lineage>
        <taxon>Eukaryota</taxon>
        <taxon>Fungi</taxon>
        <taxon>Dikarya</taxon>
        <taxon>Ascomycota</taxon>
        <taxon>Pezizomycotina</taxon>
        <taxon>Sordariomycetes</taxon>
        <taxon>Sordariomycetidae</taxon>
        <taxon>Coniochaetales</taxon>
        <taxon>Coniochaetaceae</taxon>
        <taxon>Coniochaeta</taxon>
    </lineage>
</organism>
<dbReference type="Pfam" id="PF12813">
    <property type="entry name" value="XPG_I_2"/>
    <property type="match status" value="1"/>
</dbReference>
<comment type="similarity">
    <text evidence="1">Belongs to the asteroid family.</text>
</comment>
<dbReference type="STRING" id="1408157.A0A1J7IZA8"/>
<dbReference type="InterPro" id="IPR026832">
    <property type="entry name" value="Asteroid"/>
</dbReference>
<dbReference type="PANTHER" id="PTHR15665:SF1">
    <property type="entry name" value="PROTEIN ASTEROID HOMOLOG 1"/>
    <property type="match status" value="1"/>
</dbReference>
<dbReference type="AlphaFoldDB" id="A0A1J7IZA8"/>
<sequence>MGIPRLRQLLEPYAEQVDLKGRDIVIDGPALVYHILYQCLGHATSLFNLPSYSLLGQTAIRWLNELSKAGANIVAIYFDGYLPSAKEPERKRRLFDLSKGLRSYFSLYPSGVPKGSSAAKEQVPMSFSSPSTVGGPSKKLPTPAFLVPAVLEALCASETYAPVIKLVPGEADIFCARHVSLSGGMIITSDSDLLVHDLGHKGSVTFFSSVEFKTHEGSEIATAAEYASLRICERLSCPRDKGLSSLAFQVSIDPQVTLQRAIPLAKEQANSDANASEYASFMAQYLSPEIMERVSLEPISGRLLDPRISELVLSLSFLKKSDSTGGAGNGTKQDDPDVAMYLPFLADSPARTSGWESSTSLRQLAYAVGRLLTTRPISSVVEYRRLQSLPGGARVEIPPVSEIDQQCLRLIDNMVKIRACLAEPELRWVVLAIHEDIVWSQTQGKGSILSLDMLQAEANGTLDIGTWDFVHLHAQVQGIYYSLRMLQQICDVTSRDRQLPDSVCTLRRDIGHISLLHDFPSISEFAVLFKKARANVDLPAFVATLGLGDDIAARVRSIMDPPQKKGKRKRSKRNDELNRAGTPVRQSSNPFDLLRGG</sequence>
<feature type="domain" description="Asteroid" evidence="3">
    <location>
        <begin position="143"/>
        <end position="393"/>
    </location>
</feature>
<evidence type="ECO:0000256" key="1">
    <source>
        <dbReference type="ARBA" id="ARBA00007398"/>
    </source>
</evidence>
<dbReference type="Gene3D" id="3.40.50.1010">
    <property type="entry name" value="5'-nuclease"/>
    <property type="match status" value="1"/>
</dbReference>
<dbReference type="OrthoDB" id="5297549at2759"/>
<evidence type="ECO:0000259" key="3">
    <source>
        <dbReference type="Pfam" id="PF12813"/>
    </source>
</evidence>
<reference evidence="4 5" key="1">
    <citation type="submission" date="2016-10" db="EMBL/GenBank/DDBJ databases">
        <title>Draft genome sequence of Coniochaeta ligniaria NRRL30616, a lignocellulolytic fungus for bioabatement of inhibitors in plant biomass hydrolysates.</title>
        <authorList>
            <consortium name="DOE Joint Genome Institute"/>
            <person name="Jimenez D.J."/>
            <person name="Hector R.E."/>
            <person name="Riley R."/>
            <person name="Sun H."/>
            <person name="Grigoriev I.V."/>
            <person name="Van Elsas J.D."/>
            <person name="Nichols N.N."/>
        </authorList>
    </citation>
    <scope>NUCLEOTIDE SEQUENCE [LARGE SCALE GENOMIC DNA]</scope>
    <source>
        <strain evidence="4 5">NRRL 30616</strain>
    </source>
</reference>
<evidence type="ECO:0000313" key="5">
    <source>
        <dbReference type="Proteomes" id="UP000182658"/>
    </source>
</evidence>
<dbReference type="SUPFAM" id="SSF88723">
    <property type="entry name" value="PIN domain-like"/>
    <property type="match status" value="1"/>
</dbReference>